<accession>A0A9P8TJ40</accession>
<evidence type="ECO:0000313" key="3">
    <source>
        <dbReference type="Proteomes" id="UP000774326"/>
    </source>
</evidence>
<dbReference type="Proteomes" id="UP000774326">
    <property type="component" value="Unassembled WGS sequence"/>
</dbReference>
<dbReference type="EMBL" id="JAEUBG010004417">
    <property type="protein sequence ID" value="KAH3681453.1"/>
    <property type="molecule type" value="Genomic_DNA"/>
</dbReference>
<keyword evidence="3" id="KW-1185">Reference proteome</keyword>
<feature type="region of interest" description="Disordered" evidence="1">
    <location>
        <begin position="1"/>
        <end position="30"/>
    </location>
</feature>
<evidence type="ECO:0000256" key="1">
    <source>
        <dbReference type="SAM" id="MobiDB-lite"/>
    </source>
</evidence>
<reference evidence="2" key="1">
    <citation type="journal article" date="2021" name="Open Biol.">
        <title>Shared evolutionary footprints suggest mitochondrial oxidative damage underlies multiple complex I losses in fungi.</title>
        <authorList>
            <person name="Schikora-Tamarit M.A."/>
            <person name="Marcet-Houben M."/>
            <person name="Nosek J."/>
            <person name="Gabaldon T."/>
        </authorList>
    </citation>
    <scope>NUCLEOTIDE SEQUENCE</scope>
    <source>
        <strain evidence="2">CBS2887</strain>
    </source>
</reference>
<reference evidence="2" key="2">
    <citation type="submission" date="2021-01" db="EMBL/GenBank/DDBJ databases">
        <authorList>
            <person name="Schikora-Tamarit M.A."/>
        </authorList>
    </citation>
    <scope>NUCLEOTIDE SEQUENCE</scope>
    <source>
        <strain evidence="2">CBS2887</strain>
    </source>
</reference>
<comment type="caution">
    <text evidence="2">The sequence shown here is derived from an EMBL/GenBank/DDBJ whole genome shotgun (WGS) entry which is preliminary data.</text>
</comment>
<name>A0A9P8TJ40_WICPI</name>
<sequence>MGLLSPVNADSSKEDSPSTIRQSKGGDSPGLILIRSSSSKRFKLTCSSVSSVANFGFNSPKLEMDSAVLVFEYDSNNLPISKKKVKNTTESK</sequence>
<organism evidence="2 3">
    <name type="scientific">Wickerhamomyces pijperi</name>
    <name type="common">Yeast</name>
    <name type="synonym">Pichia pijperi</name>
    <dbReference type="NCBI Taxonomy" id="599730"/>
    <lineage>
        <taxon>Eukaryota</taxon>
        <taxon>Fungi</taxon>
        <taxon>Dikarya</taxon>
        <taxon>Ascomycota</taxon>
        <taxon>Saccharomycotina</taxon>
        <taxon>Saccharomycetes</taxon>
        <taxon>Phaffomycetales</taxon>
        <taxon>Wickerhamomycetaceae</taxon>
        <taxon>Wickerhamomyces</taxon>
    </lineage>
</organism>
<evidence type="ECO:0000313" key="2">
    <source>
        <dbReference type="EMBL" id="KAH3681453.1"/>
    </source>
</evidence>
<proteinExistence type="predicted"/>
<protein>
    <submittedName>
        <fullName evidence="2">Uncharacterized protein</fullName>
    </submittedName>
</protein>
<gene>
    <name evidence="2" type="ORF">WICPIJ_007610</name>
</gene>
<dbReference type="AlphaFoldDB" id="A0A9P8TJ40"/>